<gene>
    <name evidence="1" type="ORF">CRENPOLYSF1_170015</name>
</gene>
<evidence type="ECO:0000313" key="2">
    <source>
        <dbReference type="Proteomes" id="UP000195667"/>
    </source>
</evidence>
<name>A0A1R4H541_9GAMM</name>
<accession>A0A1R4H541</accession>
<organism evidence="1 2">
    <name type="scientific">Crenothrix polyspora</name>
    <dbReference type="NCBI Taxonomy" id="360316"/>
    <lineage>
        <taxon>Bacteria</taxon>
        <taxon>Pseudomonadati</taxon>
        <taxon>Pseudomonadota</taxon>
        <taxon>Gammaproteobacteria</taxon>
        <taxon>Methylococcales</taxon>
        <taxon>Crenotrichaceae</taxon>
        <taxon>Crenothrix</taxon>
    </lineage>
</organism>
<evidence type="ECO:0000313" key="1">
    <source>
        <dbReference type="EMBL" id="SJM90950.1"/>
    </source>
</evidence>
<protein>
    <submittedName>
        <fullName evidence="1">Uncharacterized protein</fullName>
    </submittedName>
</protein>
<dbReference type="AlphaFoldDB" id="A0A1R4H541"/>
<keyword evidence="2" id="KW-1185">Reference proteome</keyword>
<proteinExistence type="predicted"/>
<dbReference type="RefSeq" id="WP_087142746.1">
    <property type="nucleotide sequence ID" value="NZ_FUKI01000079.1"/>
</dbReference>
<dbReference type="EMBL" id="FUKI01000079">
    <property type="protein sequence ID" value="SJM90950.1"/>
    <property type="molecule type" value="Genomic_DNA"/>
</dbReference>
<sequence>MAFNVWVSTLGFWLTRSRKIGGHDWELEQQVPVKKKPLELWQQNGFASEKEYNNFMYRKQMEKYGKFEECGLAV</sequence>
<reference evidence="2" key="1">
    <citation type="submission" date="2017-02" db="EMBL/GenBank/DDBJ databases">
        <authorList>
            <person name="Daims H."/>
        </authorList>
    </citation>
    <scope>NUCLEOTIDE SEQUENCE [LARGE SCALE GENOMIC DNA]</scope>
</reference>
<dbReference type="Proteomes" id="UP000195667">
    <property type="component" value="Unassembled WGS sequence"/>
</dbReference>